<evidence type="ECO:0000313" key="3">
    <source>
        <dbReference type="Proteomes" id="UP000800092"/>
    </source>
</evidence>
<accession>A0A6A6HB15</accession>
<sequence>MDVLGATASAVQLTEYGRSALLQLVRLYQAVRNGPAACRDQQFNLSILLNIVNRVGQQEGLREDPIPQLLVDISALAKDIYALLETKGLFGLNWALITGRATLSEAFVSLNGKKDLLHLHISERTQNVLSQIRSDFFHMDREQIFPGKGNVLGSSTATDTREDKGPESSSFKAPEMKEKEFNVKGNETNDYENKEASTEVAPNGGAKLTGNKTTMRDRAQQAIACGYPQAPTLSNNESDVQGDAVNKDSKCAGLGLEVHDMLNHQWKKGRASFILFLVSKIIFHKLHRYRHKHSLGLG</sequence>
<reference evidence="2" key="1">
    <citation type="journal article" date="2020" name="Stud. Mycol.">
        <title>101 Dothideomycetes genomes: a test case for predicting lifestyles and emergence of pathogens.</title>
        <authorList>
            <person name="Haridas S."/>
            <person name="Albert R."/>
            <person name="Binder M."/>
            <person name="Bloem J."/>
            <person name="Labutti K."/>
            <person name="Salamov A."/>
            <person name="Andreopoulos B."/>
            <person name="Baker S."/>
            <person name="Barry K."/>
            <person name="Bills G."/>
            <person name="Bluhm B."/>
            <person name="Cannon C."/>
            <person name="Castanera R."/>
            <person name="Culley D."/>
            <person name="Daum C."/>
            <person name="Ezra D."/>
            <person name="Gonzalez J."/>
            <person name="Henrissat B."/>
            <person name="Kuo A."/>
            <person name="Liang C."/>
            <person name="Lipzen A."/>
            <person name="Lutzoni F."/>
            <person name="Magnuson J."/>
            <person name="Mondo S."/>
            <person name="Nolan M."/>
            <person name="Ohm R."/>
            <person name="Pangilinan J."/>
            <person name="Park H.-J."/>
            <person name="Ramirez L."/>
            <person name="Alfaro M."/>
            <person name="Sun H."/>
            <person name="Tritt A."/>
            <person name="Yoshinaga Y."/>
            <person name="Zwiers L.-H."/>
            <person name="Turgeon B."/>
            <person name="Goodwin S."/>
            <person name="Spatafora J."/>
            <person name="Crous P."/>
            <person name="Grigoriev I."/>
        </authorList>
    </citation>
    <scope>NUCLEOTIDE SEQUENCE</scope>
    <source>
        <strain evidence="2">Tuck. ex Michener</strain>
    </source>
</reference>
<dbReference type="AlphaFoldDB" id="A0A6A6HB15"/>
<protein>
    <submittedName>
        <fullName evidence="2">Uncharacterized protein</fullName>
    </submittedName>
</protein>
<dbReference type="Proteomes" id="UP000800092">
    <property type="component" value="Unassembled WGS sequence"/>
</dbReference>
<evidence type="ECO:0000256" key="1">
    <source>
        <dbReference type="SAM" id="MobiDB-lite"/>
    </source>
</evidence>
<name>A0A6A6HB15_VIRVR</name>
<proteinExistence type="predicted"/>
<keyword evidence="3" id="KW-1185">Reference proteome</keyword>
<organism evidence="2 3">
    <name type="scientific">Viridothelium virens</name>
    <name type="common">Speckled blister lichen</name>
    <name type="synonym">Trypethelium virens</name>
    <dbReference type="NCBI Taxonomy" id="1048519"/>
    <lineage>
        <taxon>Eukaryota</taxon>
        <taxon>Fungi</taxon>
        <taxon>Dikarya</taxon>
        <taxon>Ascomycota</taxon>
        <taxon>Pezizomycotina</taxon>
        <taxon>Dothideomycetes</taxon>
        <taxon>Dothideomycetes incertae sedis</taxon>
        <taxon>Trypetheliales</taxon>
        <taxon>Trypetheliaceae</taxon>
        <taxon>Viridothelium</taxon>
    </lineage>
</organism>
<gene>
    <name evidence="2" type="ORF">EV356DRAFT_532733</name>
</gene>
<evidence type="ECO:0000313" key="2">
    <source>
        <dbReference type="EMBL" id="KAF2234690.1"/>
    </source>
</evidence>
<dbReference type="OrthoDB" id="3797806at2759"/>
<dbReference type="EMBL" id="ML991797">
    <property type="protein sequence ID" value="KAF2234690.1"/>
    <property type="molecule type" value="Genomic_DNA"/>
</dbReference>
<feature type="region of interest" description="Disordered" evidence="1">
    <location>
        <begin position="147"/>
        <end position="210"/>
    </location>
</feature>